<evidence type="ECO:0000256" key="2">
    <source>
        <dbReference type="ARBA" id="ARBA00022670"/>
    </source>
</evidence>
<keyword evidence="8" id="KW-1185">Reference proteome</keyword>
<evidence type="ECO:0000256" key="3">
    <source>
        <dbReference type="ARBA" id="ARBA00022801"/>
    </source>
</evidence>
<feature type="region of interest" description="Disordered" evidence="5">
    <location>
        <begin position="39"/>
        <end position="67"/>
    </location>
</feature>
<evidence type="ECO:0000259" key="6">
    <source>
        <dbReference type="PROSITE" id="PS51935"/>
    </source>
</evidence>
<protein>
    <submittedName>
        <fullName evidence="7">C40 family peptidase</fullName>
    </submittedName>
</protein>
<feature type="domain" description="NlpC/P60" evidence="6">
    <location>
        <begin position="79"/>
        <end position="207"/>
    </location>
</feature>
<gene>
    <name evidence="7" type="ORF">ACH429_05040</name>
</gene>
<dbReference type="InterPro" id="IPR000064">
    <property type="entry name" value="NLP_P60_dom"/>
</dbReference>
<evidence type="ECO:0000313" key="7">
    <source>
        <dbReference type="EMBL" id="MFI1963495.1"/>
    </source>
</evidence>
<evidence type="ECO:0000256" key="5">
    <source>
        <dbReference type="SAM" id="MobiDB-lite"/>
    </source>
</evidence>
<accession>A0ABW7UP43</accession>
<keyword evidence="2" id="KW-0645">Protease</keyword>
<comment type="caution">
    <text evidence="7">The sequence shown here is derived from an EMBL/GenBank/DDBJ whole genome shotgun (WGS) entry which is preliminary data.</text>
</comment>
<dbReference type="PANTHER" id="PTHR47359:SF3">
    <property type="entry name" value="NLP_P60 DOMAIN-CONTAINING PROTEIN-RELATED"/>
    <property type="match status" value="1"/>
</dbReference>
<keyword evidence="4" id="KW-0788">Thiol protease</keyword>
<evidence type="ECO:0000313" key="8">
    <source>
        <dbReference type="Proteomes" id="UP001611548"/>
    </source>
</evidence>
<reference evidence="7 8" key="1">
    <citation type="submission" date="2024-10" db="EMBL/GenBank/DDBJ databases">
        <title>The Natural Products Discovery Center: Release of the First 8490 Sequenced Strains for Exploring Actinobacteria Biosynthetic Diversity.</title>
        <authorList>
            <person name="Kalkreuter E."/>
            <person name="Kautsar S.A."/>
            <person name="Yang D."/>
            <person name="Bader C.D."/>
            <person name="Teijaro C.N."/>
            <person name="Fluegel L."/>
            <person name="Davis C.M."/>
            <person name="Simpson J.R."/>
            <person name="Lauterbach L."/>
            <person name="Steele A.D."/>
            <person name="Gui C."/>
            <person name="Meng S."/>
            <person name="Li G."/>
            <person name="Viehrig K."/>
            <person name="Ye F."/>
            <person name="Su P."/>
            <person name="Kiefer A.F."/>
            <person name="Nichols A."/>
            <person name="Cepeda A.J."/>
            <person name="Yan W."/>
            <person name="Fan B."/>
            <person name="Jiang Y."/>
            <person name="Adhikari A."/>
            <person name="Zheng C.-J."/>
            <person name="Schuster L."/>
            <person name="Cowan T.M."/>
            <person name="Smanski M.J."/>
            <person name="Chevrette M.G."/>
            <person name="De Carvalho L.P.S."/>
            <person name="Shen B."/>
        </authorList>
    </citation>
    <scope>NUCLEOTIDE SEQUENCE [LARGE SCALE GENOMIC DNA]</scope>
    <source>
        <strain evidence="7 8">NPDC020327</strain>
    </source>
</reference>
<dbReference type="InterPro" id="IPR038765">
    <property type="entry name" value="Papain-like_cys_pep_sf"/>
</dbReference>
<comment type="similarity">
    <text evidence="1">Belongs to the peptidase C40 family.</text>
</comment>
<dbReference type="SUPFAM" id="SSF54001">
    <property type="entry name" value="Cysteine proteinases"/>
    <property type="match status" value="1"/>
</dbReference>
<dbReference type="EMBL" id="JBIRWE010000001">
    <property type="protein sequence ID" value="MFI1963495.1"/>
    <property type="molecule type" value="Genomic_DNA"/>
</dbReference>
<dbReference type="Pfam" id="PF00877">
    <property type="entry name" value="NLPC_P60"/>
    <property type="match status" value="1"/>
</dbReference>
<evidence type="ECO:0000256" key="4">
    <source>
        <dbReference type="ARBA" id="ARBA00022807"/>
    </source>
</evidence>
<evidence type="ECO:0000256" key="1">
    <source>
        <dbReference type="ARBA" id="ARBA00007074"/>
    </source>
</evidence>
<keyword evidence="3" id="KW-0378">Hydrolase</keyword>
<organism evidence="7 8">
    <name type="scientific">Streptomyces pathocidini</name>
    <dbReference type="NCBI Taxonomy" id="1650571"/>
    <lineage>
        <taxon>Bacteria</taxon>
        <taxon>Bacillati</taxon>
        <taxon>Actinomycetota</taxon>
        <taxon>Actinomycetes</taxon>
        <taxon>Kitasatosporales</taxon>
        <taxon>Streptomycetaceae</taxon>
        <taxon>Streptomyces</taxon>
    </lineage>
</organism>
<dbReference type="Proteomes" id="UP001611548">
    <property type="component" value="Unassembled WGS sequence"/>
</dbReference>
<dbReference type="InterPro" id="IPR051794">
    <property type="entry name" value="PG_Endopeptidase_C40"/>
</dbReference>
<sequence>MLYERLHHRISRTPMRSVLCAGAVGIGALTQALWPTPAHGNHSGFPDPAAERTHHAPLSTSSAPADALPTPYEIPAEASQEARTAIRWALGQVGTLYQWGGTCTDPHGPDPQKRCDCSSLTQQAYAAAGVPLTRTTYTQVGEGHPVSAQELQPGDLLFTRGTPQVPEHVGLFVGNGLVVHAPGRGKTVRVDPVATWQPNILTARRIVN</sequence>
<dbReference type="Gene3D" id="3.90.1720.10">
    <property type="entry name" value="endopeptidase domain like (from Nostoc punctiforme)"/>
    <property type="match status" value="1"/>
</dbReference>
<dbReference type="PANTHER" id="PTHR47359">
    <property type="entry name" value="PEPTIDOGLYCAN DL-ENDOPEPTIDASE CWLO"/>
    <property type="match status" value="1"/>
</dbReference>
<dbReference type="RefSeq" id="WP_079101355.1">
    <property type="nucleotide sequence ID" value="NZ_JBIRWE010000001.1"/>
</dbReference>
<name>A0ABW7UP43_9ACTN</name>
<dbReference type="PROSITE" id="PS51935">
    <property type="entry name" value="NLPC_P60"/>
    <property type="match status" value="1"/>
</dbReference>
<proteinExistence type="inferred from homology"/>